<keyword evidence="10" id="KW-0967">Endosome</keyword>
<evidence type="ECO:0000256" key="14">
    <source>
        <dbReference type="ARBA" id="ARBA00022859"/>
    </source>
</evidence>
<evidence type="ECO:0000256" key="18">
    <source>
        <dbReference type="ARBA" id="ARBA00023329"/>
    </source>
</evidence>
<dbReference type="SMART" id="SM00744">
    <property type="entry name" value="RINGv"/>
    <property type="match status" value="1"/>
</dbReference>
<evidence type="ECO:0000256" key="12">
    <source>
        <dbReference type="ARBA" id="ARBA00022786"/>
    </source>
</evidence>
<keyword evidence="15 21" id="KW-1133">Transmembrane helix</keyword>
<evidence type="ECO:0000256" key="20">
    <source>
        <dbReference type="SAM" id="MobiDB-lite"/>
    </source>
</evidence>
<evidence type="ECO:0000313" key="26">
    <source>
        <dbReference type="VGNC" id="VGNC:98939"/>
    </source>
</evidence>
<name>A0A5G2QWM7_PIG</name>
<dbReference type="STRING" id="9823.ENSSSCP00000069354"/>
<dbReference type="GO" id="GO:0031901">
    <property type="term" value="C:early endosome membrane"/>
    <property type="evidence" value="ECO:0007669"/>
    <property type="project" value="UniProtKB-SubCell"/>
</dbReference>
<evidence type="ECO:0000313" key="25">
    <source>
        <dbReference type="Proteomes" id="UP000008227"/>
    </source>
</evidence>
<reference evidence="25" key="1">
    <citation type="submission" date="2009-11" db="EMBL/GenBank/DDBJ databases">
        <authorList>
            <consortium name="Porcine genome sequencing project"/>
        </authorList>
    </citation>
    <scope>NUCLEOTIDE SEQUENCE [LARGE SCALE GENOMIC DNA]</scope>
    <source>
        <strain evidence="25">Duroc</strain>
    </source>
</reference>
<dbReference type="Pfam" id="PF12906">
    <property type="entry name" value="RINGv"/>
    <property type="match status" value="1"/>
</dbReference>
<feature type="compositionally biased region" description="Low complexity" evidence="20">
    <location>
        <begin position="43"/>
        <end position="58"/>
    </location>
</feature>
<evidence type="ECO:0000256" key="7">
    <source>
        <dbReference type="ARBA" id="ARBA00022679"/>
    </source>
</evidence>
<evidence type="ECO:0000256" key="3">
    <source>
        <dbReference type="ARBA" id="ARBA00004439"/>
    </source>
</evidence>
<evidence type="ECO:0000256" key="2">
    <source>
        <dbReference type="ARBA" id="ARBA00004155"/>
    </source>
</evidence>
<feature type="compositionally biased region" description="Basic residues" evidence="20">
    <location>
        <begin position="169"/>
        <end position="188"/>
    </location>
</feature>
<dbReference type="AlphaFoldDB" id="A0A5G2QWM7"/>
<keyword evidence="9" id="KW-0479">Metal-binding</keyword>
<protein>
    <recommendedName>
        <fullName evidence="6">RING-type E3 ubiquitin transferase</fullName>
        <ecNumber evidence="6">2.3.2.27</ecNumber>
    </recommendedName>
</protein>
<dbReference type="SMR" id="A0A5G2QWM7"/>
<feature type="compositionally biased region" description="Basic and acidic residues" evidence="20">
    <location>
        <begin position="124"/>
        <end position="138"/>
    </location>
</feature>
<feature type="domain" description="RING-CH-type" evidence="23">
    <location>
        <begin position="319"/>
        <end position="380"/>
    </location>
</feature>
<dbReference type="PANTHER" id="PTHR45981">
    <property type="entry name" value="LD02310P"/>
    <property type="match status" value="1"/>
</dbReference>
<keyword evidence="17" id="KW-0458">Lysosome</keyword>
<dbReference type="PROSITE" id="PS50089">
    <property type="entry name" value="ZF_RING_2"/>
    <property type="match status" value="1"/>
</dbReference>
<dbReference type="FunFam" id="3.30.40.10:FF:000043">
    <property type="entry name" value="Putative e3 ubiquitin-protein ligase march8"/>
    <property type="match status" value="1"/>
</dbReference>
<dbReference type="InterPro" id="IPR011016">
    <property type="entry name" value="Znf_RING-CH"/>
</dbReference>
<evidence type="ECO:0000256" key="19">
    <source>
        <dbReference type="PROSITE-ProRule" id="PRU00175"/>
    </source>
</evidence>
<organism evidence="24 25">
    <name type="scientific">Sus scrofa</name>
    <name type="common">Pig</name>
    <dbReference type="NCBI Taxonomy" id="9823"/>
    <lineage>
        <taxon>Eukaryota</taxon>
        <taxon>Metazoa</taxon>
        <taxon>Chordata</taxon>
        <taxon>Craniata</taxon>
        <taxon>Vertebrata</taxon>
        <taxon>Euteleostomi</taxon>
        <taxon>Mammalia</taxon>
        <taxon>Eutheria</taxon>
        <taxon>Laurasiatheria</taxon>
        <taxon>Artiodactyla</taxon>
        <taxon>Suina</taxon>
        <taxon>Suidae</taxon>
        <taxon>Sus</taxon>
    </lineage>
</organism>
<evidence type="ECO:0000256" key="17">
    <source>
        <dbReference type="ARBA" id="ARBA00023228"/>
    </source>
</evidence>
<dbReference type="Bgee" id="ENSSSCG00000039175">
    <property type="expression patterns" value="Expressed in spleen and 40 other cell types or tissues"/>
</dbReference>
<dbReference type="InterPro" id="IPR001841">
    <property type="entry name" value="Znf_RING"/>
</dbReference>
<accession>A0A5G2QWM7</accession>
<keyword evidence="13" id="KW-0862">Zinc</keyword>
<dbReference type="GO" id="GO:0061630">
    <property type="term" value="F:ubiquitin protein ligase activity"/>
    <property type="evidence" value="ECO:0007669"/>
    <property type="project" value="UniProtKB-EC"/>
</dbReference>
<reference evidence="24" key="4">
    <citation type="submission" date="2025-09" db="UniProtKB">
        <authorList>
            <consortium name="Ensembl"/>
        </authorList>
    </citation>
    <scope>IDENTIFICATION</scope>
</reference>
<feature type="compositionally biased region" description="Basic residues" evidence="20">
    <location>
        <begin position="110"/>
        <end position="123"/>
    </location>
</feature>
<feature type="region of interest" description="Disordered" evidence="20">
    <location>
        <begin position="238"/>
        <end position="265"/>
    </location>
</feature>
<dbReference type="Ensembl" id="ENSSSCT00000067056.2">
    <property type="protein sequence ID" value="ENSSSCP00000069354.1"/>
    <property type="gene ID" value="ENSSSCG00000039175.3"/>
</dbReference>
<dbReference type="GO" id="GO:0002376">
    <property type="term" value="P:immune system process"/>
    <property type="evidence" value="ECO:0007669"/>
    <property type="project" value="UniProtKB-KW"/>
</dbReference>
<evidence type="ECO:0000256" key="10">
    <source>
        <dbReference type="ARBA" id="ARBA00022753"/>
    </source>
</evidence>
<evidence type="ECO:0000256" key="13">
    <source>
        <dbReference type="ARBA" id="ARBA00022833"/>
    </source>
</evidence>
<reference evidence="24" key="2">
    <citation type="journal article" date="2020" name="Gigascience">
        <title>An improved pig reference genome sequence to enable pig genetics and genomics research.</title>
        <authorList>
            <person name="Warr A."/>
            <person name="Affara N."/>
            <person name="Aken B."/>
            <person name="Beiki H."/>
            <person name="Bickhart D.M."/>
            <person name="Billis K."/>
            <person name="Chow W."/>
            <person name="Eory L."/>
            <person name="Finlayson H.A."/>
            <person name="Flicek P."/>
            <person name="Giron C.G."/>
            <person name="Griffin D.K."/>
            <person name="Hall R."/>
            <person name="Hannum G."/>
            <person name="Hourlier T."/>
            <person name="Howe K."/>
            <person name="Hume D.A."/>
            <person name="Izuogu O."/>
            <person name="Kim K."/>
            <person name="Koren S."/>
            <person name="Liu H."/>
            <person name="Manchanda N."/>
            <person name="Martin F.J."/>
            <person name="Nonneman D.J."/>
            <person name="O'Connor R.E."/>
            <person name="Phillippy A.M."/>
            <person name="Rohrer G.A."/>
            <person name="Rosen B.D."/>
            <person name="Rund L.A."/>
            <person name="Sargent C.A."/>
            <person name="Schook L.B."/>
            <person name="Schroeder S.G."/>
            <person name="Schwartz A.S."/>
            <person name="Skinner B.M."/>
            <person name="Talbot R."/>
            <person name="Tseng E."/>
            <person name="Tuggle C.K."/>
            <person name="Watson M."/>
            <person name="Smith T.P.L."/>
            <person name="Archibald A.L."/>
        </authorList>
    </citation>
    <scope>NUCLEOTIDE SEQUENCE [LARGE SCALE GENOMIC DNA]</scope>
    <source>
        <strain evidence="24">Duroc</strain>
    </source>
</reference>
<evidence type="ECO:0000256" key="8">
    <source>
        <dbReference type="ARBA" id="ARBA00022692"/>
    </source>
</evidence>
<evidence type="ECO:0000256" key="6">
    <source>
        <dbReference type="ARBA" id="ARBA00012483"/>
    </source>
</evidence>
<dbReference type="Proteomes" id="UP000008227">
    <property type="component" value="Chromosome 8"/>
</dbReference>
<dbReference type="EC" id="2.3.2.27" evidence="6"/>
<dbReference type="GO" id="GO:0016567">
    <property type="term" value="P:protein ubiquitination"/>
    <property type="evidence" value="ECO:0007669"/>
    <property type="project" value="UniProtKB-ARBA"/>
</dbReference>
<evidence type="ECO:0000256" key="15">
    <source>
        <dbReference type="ARBA" id="ARBA00022989"/>
    </source>
</evidence>
<reference evidence="24" key="3">
    <citation type="submission" date="2025-08" db="UniProtKB">
        <authorList>
            <consortium name="Ensembl"/>
        </authorList>
    </citation>
    <scope>IDENTIFICATION</scope>
</reference>
<evidence type="ECO:0000256" key="9">
    <source>
        <dbReference type="ARBA" id="ARBA00022723"/>
    </source>
</evidence>
<dbReference type="GO" id="GO:0005783">
    <property type="term" value="C:endoplasmic reticulum"/>
    <property type="evidence" value="ECO:0007669"/>
    <property type="project" value="Ensembl"/>
</dbReference>
<evidence type="ECO:0000256" key="1">
    <source>
        <dbReference type="ARBA" id="ARBA00000900"/>
    </source>
</evidence>
<evidence type="ECO:0000256" key="16">
    <source>
        <dbReference type="ARBA" id="ARBA00023136"/>
    </source>
</evidence>
<feature type="region of interest" description="Disordered" evidence="20">
    <location>
        <begin position="512"/>
        <end position="536"/>
    </location>
</feature>
<dbReference type="SUPFAM" id="SSF57850">
    <property type="entry name" value="RING/U-box"/>
    <property type="match status" value="1"/>
</dbReference>
<dbReference type="PROSITE" id="PS51292">
    <property type="entry name" value="ZF_RING_CH"/>
    <property type="match status" value="1"/>
</dbReference>
<feature type="transmembrane region" description="Helical" evidence="21">
    <location>
        <begin position="402"/>
        <end position="424"/>
    </location>
</feature>
<dbReference type="InParanoid" id="A0A5G2QWM7"/>
<feature type="region of interest" description="Disordered" evidence="20">
    <location>
        <begin position="1"/>
        <end position="197"/>
    </location>
</feature>
<keyword evidence="25" id="KW-1185">Reference proteome</keyword>
<dbReference type="GeneTree" id="ENSGT00940000159346"/>
<evidence type="ECO:0000259" key="23">
    <source>
        <dbReference type="PROSITE" id="PS51292"/>
    </source>
</evidence>
<keyword evidence="8 21" id="KW-0812">Transmembrane</keyword>
<dbReference type="GO" id="GO:0008270">
    <property type="term" value="F:zinc ion binding"/>
    <property type="evidence" value="ECO:0007669"/>
    <property type="project" value="UniProtKB-KW"/>
</dbReference>
<feature type="transmembrane region" description="Helical" evidence="21">
    <location>
        <begin position="444"/>
        <end position="464"/>
    </location>
</feature>
<dbReference type="Gene3D" id="3.30.40.10">
    <property type="entry name" value="Zinc/RING finger domain, C3HC4 (zinc finger)"/>
    <property type="match status" value="1"/>
</dbReference>
<keyword evidence="16 21" id="KW-0472">Membrane</keyword>
<keyword evidence="14" id="KW-0391">Immunity</keyword>
<evidence type="ECO:0000256" key="4">
    <source>
        <dbReference type="ARBA" id="ARBA00004520"/>
    </source>
</evidence>
<evidence type="ECO:0000256" key="5">
    <source>
        <dbReference type="ARBA" id="ARBA00004906"/>
    </source>
</evidence>
<evidence type="ECO:0000313" key="24">
    <source>
        <dbReference type="Ensembl" id="ENSSSCP00000069354.1"/>
    </source>
</evidence>
<keyword evidence="12" id="KW-0833">Ubl conjugation pathway</keyword>
<dbReference type="ExpressionAtlas" id="A0A5G2QWM7">
    <property type="expression patterns" value="baseline and differential"/>
</dbReference>
<sequence length="536" mass="59460">MLGWCEAIARNPRRTPPSTRTPEGSEERADAAHPSTRNDKSPGRSASRSSNISKASSPTTGTAPRSQSRLSVCPSTQDICRSSHDVSDAAFEPSTPVTVLSPARRETGKKSVRQRPRRRRRAAQRYEHTEKEVKEGRKASHLPTSSPQWSDPDPRASDSSSPDESHWIQAKRRAQVKFRLSRRRRRTHEKTGGNLDVSSALNALDPVDLGSKGEEQLELPACKCCSFHLCRGKGTASHGCGPSLPREASEAERPSSTFGESRDRYLPRDPQFWHRFGQSETVKKSCSETEAHADMQIAGEGVQSADDVGFQKPPTSPHEGSDDLATCRICHCEGDEDSPLITPCRCTGTLRFVHQACLHQWIKSSDTRCCELCKYDFVMETKLKPLRKWEKLQMTTSERRKIFCSVTFHVIAITCVVWSLYVLIDRTAEEIKQGNDNGVLEWPFWTKLVVVAIGFTGGLVFMYVQCKVYVQLWRRLKAYNRVIFVQNCPDTAKRPDRSCPCQASSDAKAAGAVPAAQTATGALPPAEGGPPEVIPV</sequence>
<proteinExistence type="predicted"/>
<evidence type="ECO:0000259" key="22">
    <source>
        <dbReference type="PROSITE" id="PS50089"/>
    </source>
</evidence>
<feature type="compositionally biased region" description="Basic and acidic residues" evidence="20">
    <location>
        <begin position="23"/>
        <end position="42"/>
    </location>
</feature>
<evidence type="ECO:0000256" key="21">
    <source>
        <dbReference type="SAM" id="Phobius"/>
    </source>
</evidence>
<dbReference type="InterPro" id="IPR013083">
    <property type="entry name" value="Znf_RING/FYVE/PHD"/>
</dbReference>
<comment type="subcellular location">
    <subcellularLocation>
        <location evidence="3">Cytoplasmic vesicle membrane</location>
        <topology evidence="3">Multi-pass membrane protein</topology>
    </subcellularLocation>
    <subcellularLocation>
        <location evidence="4">Early endosome membrane</location>
        <topology evidence="4">Multi-pass membrane protein</topology>
    </subcellularLocation>
    <subcellularLocation>
        <location evidence="2">Lysosome membrane</location>
        <topology evidence="2">Multi-pass membrane protein</topology>
    </subcellularLocation>
</comment>
<dbReference type="GO" id="GO:0005794">
    <property type="term" value="C:Golgi apparatus"/>
    <property type="evidence" value="ECO:0007669"/>
    <property type="project" value="Ensembl"/>
</dbReference>
<feature type="compositionally biased region" description="Polar residues" evidence="20">
    <location>
        <begin position="59"/>
        <end position="80"/>
    </location>
</feature>
<dbReference type="VGNC" id="VGNC:98939">
    <property type="gene designation" value="MARCHF1"/>
</dbReference>
<comment type="pathway">
    <text evidence="5">Protein modification; protein ubiquitination.</text>
</comment>
<feature type="domain" description="RING-type" evidence="22">
    <location>
        <begin position="327"/>
        <end position="374"/>
    </location>
</feature>
<keyword evidence="7" id="KW-0808">Transferase</keyword>
<evidence type="ECO:0000256" key="11">
    <source>
        <dbReference type="ARBA" id="ARBA00022771"/>
    </source>
</evidence>
<gene>
    <name evidence="24 26" type="primary">MARCHF1</name>
</gene>
<keyword evidence="11 19" id="KW-0863">Zinc-finger</keyword>
<dbReference type="GO" id="GO:0005765">
    <property type="term" value="C:lysosomal membrane"/>
    <property type="evidence" value="ECO:0007669"/>
    <property type="project" value="UniProtKB-SubCell"/>
</dbReference>
<comment type="catalytic activity">
    <reaction evidence="1">
        <text>S-ubiquitinyl-[E2 ubiquitin-conjugating enzyme]-L-cysteine + [acceptor protein]-L-lysine = [E2 ubiquitin-conjugating enzyme]-L-cysteine + N(6)-ubiquitinyl-[acceptor protein]-L-lysine.</text>
        <dbReference type="EC" id="2.3.2.27"/>
    </reaction>
</comment>
<keyword evidence="18" id="KW-0968">Cytoplasmic vesicle</keyword>
<dbReference type="PaxDb" id="9823-ENSSSCP00000009483"/>